<feature type="signal peptide" evidence="1">
    <location>
        <begin position="1"/>
        <end position="20"/>
    </location>
</feature>
<proteinExistence type="predicted"/>
<reference evidence="2 3" key="1">
    <citation type="journal article" date="2019" name="Environ. Microbiol.">
        <title>At the nexus of three kingdoms: the genome of the mycorrhizal fungus Gigaspora margarita provides insights into plant, endobacterial and fungal interactions.</title>
        <authorList>
            <person name="Venice F."/>
            <person name="Ghignone S."/>
            <person name="Salvioli di Fossalunga A."/>
            <person name="Amselem J."/>
            <person name="Novero M."/>
            <person name="Xianan X."/>
            <person name="Sedzielewska Toro K."/>
            <person name="Morin E."/>
            <person name="Lipzen A."/>
            <person name="Grigoriev I.V."/>
            <person name="Henrissat B."/>
            <person name="Martin F.M."/>
            <person name="Bonfante P."/>
        </authorList>
    </citation>
    <scope>NUCLEOTIDE SEQUENCE [LARGE SCALE GENOMIC DNA]</scope>
    <source>
        <strain evidence="2 3">BEG34</strain>
    </source>
</reference>
<evidence type="ECO:0000313" key="3">
    <source>
        <dbReference type="Proteomes" id="UP000439903"/>
    </source>
</evidence>
<gene>
    <name evidence="2" type="ORF">F8M41_005968</name>
</gene>
<dbReference type="AlphaFoldDB" id="A0A8H4AX09"/>
<protein>
    <recommendedName>
        <fullName evidence="4">Phosphatidylglycerol/phosphatidylinositol transfer protein</fullName>
    </recommendedName>
</protein>
<evidence type="ECO:0000313" key="2">
    <source>
        <dbReference type="EMBL" id="KAF0541037.1"/>
    </source>
</evidence>
<evidence type="ECO:0008006" key="4">
    <source>
        <dbReference type="Google" id="ProtNLM"/>
    </source>
</evidence>
<dbReference type="EMBL" id="WTPW01000159">
    <property type="protein sequence ID" value="KAF0541037.1"/>
    <property type="molecule type" value="Genomic_DNA"/>
</dbReference>
<dbReference type="Proteomes" id="UP000439903">
    <property type="component" value="Unassembled WGS sequence"/>
</dbReference>
<organism evidence="2 3">
    <name type="scientific">Gigaspora margarita</name>
    <dbReference type="NCBI Taxonomy" id="4874"/>
    <lineage>
        <taxon>Eukaryota</taxon>
        <taxon>Fungi</taxon>
        <taxon>Fungi incertae sedis</taxon>
        <taxon>Mucoromycota</taxon>
        <taxon>Glomeromycotina</taxon>
        <taxon>Glomeromycetes</taxon>
        <taxon>Diversisporales</taxon>
        <taxon>Gigasporaceae</taxon>
        <taxon>Gigaspora</taxon>
    </lineage>
</organism>
<keyword evidence="3" id="KW-1185">Reference proteome</keyword>
<feature type="chain" id="PRO_5034456063" description="Phosphatidylglycerol/phosphatidylinositol transfer protein" evidence="1">
    <location>
        <begin position="21"/>
        <end position="151"/>
    </location>
</feature>
<evidence type="ECO:0000256" key="1">
    <source>
        <dbReference type="SAM" id="SignalP"/>
    </source>
</evidence>
<dbReference type="OrthoDB" id="2448074at2759"/>
<keyword evidence="1" id="KW-0732">Signal</keyword>
<name>A0A8H4AX09_GIGMA</name>
<comment type="caution">
    <text evidence="2">The sequence shown here is derived from an EMBL/GenBank/DDBJ whole genome shotgun (WGS) entry which is preliminary data.</text>
</comment>
<sequence>MNQKSIFLFILLISLSVTNAIPLEKREPQFDDCSGGNFANAQFINVAMSPDPLVSNQSVTFTVSGTLNHDIKDNGLIIAQLDDKNGTNIVHFPDHATPSNAGQPFNMKTLPHTLPVIPANYFLTVFIVNPTPQHNDSTDVIGCATVKVGSF</sequence>
<accession>A0A8H4AX09</accession>